<evidence type="ECO:0000313" key="3">
    <source>
        <dbReference type="Proteomes" id="UP000747542"/>
    </source>
</evidence>
<reference evidence="2" key="1">
    <citation type="journal article" date="2021" name="Sci. Adv.">
        <title>The American lobster genome reveals insights on longevity, neural, and immune adaptations.</title>
        <authorList>
            <person name="Polinski J.M."/>
            <person name="Zimin A.V."/>
            <person name="Clark K.F."/>
            <person name="Kohn A.B."/>
            <person name="Sadowski N."/>
            <person name="Timp W."/>
            <person name="Ptitsyn A."/>
            <person name="Khanna P."/>
            <person name="Romanova D.Y."/>
            <person name="Williams P."/>
            <person name="Greenwood S.J."/>
            <person name="Moroz L.L."/>
            <person name="Walt D.R."/>
            <person name="Bodnar A.G."/>
        </authorList>
    </citation>
    <scope>NUCLEOTIDE SEQUENCE</scope>
    <source>
        <strain evidence="2">GMGI-L3</strain>
    </source>
</reference>
<dbReference type="InterPro" id="IPR013783">
    <property type="entry name" value="Ig-like_fold"/>
</dbReference>
<feature type="chain" id="PRO_5035265717" evidence="1">
    <location>
        <begin position="17"/>
        <end position="145"/>
    </location>
</feature>
<dbReference type="InterPro" id="IPR036116">
    <property type="entry name" value="FN3_sf"/>
</dbReference>
<dbReference type="EMBL" id="JAHLQT010044514">
    <property type="protein sequence ID" value="KAG7154304.1"/>
    <property type="molecule type" value="Genomic_DNA"/>
</dbReference>
<dbReference type="Proteomes" id="UP000747542">
    <property type="component" value="Unassembled WGS sequence"/>
</dbReference>
<gene>
    <name evidence="2" type="primary">Ptprd-L2</name>
    <name evidence="2" type="ORF">Hamer_G027408</name>
</gene>
<evidence type="ECO:0000313" key="2">
    <source>
        <dbReference type="EMBL" id="KAG7154304.1"/>
    </source>
</evidence>
<comment type="caution">
    <text evidence="2">The sequence shown here is derived from an EMBL/GenBank/DDBJ whole genome shotgun (WGS) entry which is preliminary data.</text>
</comment>
<name>A0A8J5JBQ9_HOMAM</name>
<keyword evidence="2" id="KW-0675">Receptor</keyword>
<proteinExistence type="predicted"/>
<dbReference type="Gene3D" id="2.60.40.10">
    <property type="entry name" value="Immunoglobulins"/>
    <property type="match status" value="1"/>
</dbReference>
<keyword evidence="3" id="KW-1185">Reference proteome</keyword>
<dbReference type="AlphaFoldDB" id="A0A8J5JBQ9"/>
<keyword evidence="1" id="KW-0732">Signal</keyword>
<feature type="signal peptide" evidence="1">
    <location>
        <begin position="1"/>
        <end position="16"/>
    </location>
</feature>
<sequence length="145" mass="15132">MLQVLAVLSSFSGVLGAAAIKQPSAPPGHVTCESDVISLVVTWSPPPPRHRNGVITNYRLAYSHASHGECLRMVTALLRLPTYSNTSSLTVPGAGEGEGTVSGPRAAVVSWALPARPHGRISCHTVHWEPAVGVAPPTAAVWSLT</sequence>
<accession>A0A8J5JBQ9</accession>
<organism evidence="2 3">
    <name type="scientific">Homarus americanus</name>
    <name type="common">American lobster</name>
    <dbReference type="NCBI Taxonomy" id="6706"/>
    <lineage>
        <taxon>Eukaryota</taxon>
        <taxon>Metazoa</taxon>
        <taxon>Ecdysozoa</taxon>
        <taxon>Arthropoda</taxon>
        <taxon>Crustacea</taxon>
        <taxon>Multicrustacea</taxon>
        <taxon>Malacostraca</taxon>
        <taxon>Eumalacostraca</taxon>
        <taxon>Eucarida</taxon>
        <taxon>Decapoda</taxon>
        <taxon>Pleocyemata</taxon>
        <taxon>Astacidea</taxon>
        <taxon>Nephropoidea</taxon>
        <taxon>Nephropidae</taxon>
        <taxon>Homarus</taxon>
    </lineage>
</organism>
<dbReference type="SUPFAM" id="SSF49265">
    <property type="entry name" value="Fibronectin type III"/>
    <property type="match status" value="1"/>
</dbReference>
<protein>
    <submittedName>
        <fullName evidence="2">Receptor-type tyrosine-protein phosphatase delta-like 2</fullName>
    </submittedName>
</protein>
<evidence type="ECO:0000256" key="1">
    <source>
        <dbReference type="SAM" id="SignalP"/>
    </source>
</evidence>